<keyword evidence="2" id="KW-0808">Transferase</keyword>
<proteinExistence type="inferred from homology"/>
<evidence type="ECO:0000256" key="7">
    <source>
        <dbReference type="ARBA" id="ARBA00023308"/>
    </source>
</evidence>
<keyword evidence="11" id="KW-1185">Reference proteome</keyword>
<evidence type="ECO:0000256" key="1">
    <source>
        <dbReference type="ARBA" id="ARBA00009156"/>
    </source>
</evidence>
<dbReference type="InterPro" id="IPR018484">
    <property type="entry name" value="FGGY_N"/>
</dbReference>
<evidence type="ECO:0000256" key="4">
    <source>
        <dbReference type="ARBA" id="ARBA00022777"/>
    </source>
</evidence>
<evidence type="ECO:0000259" key="8">
    <source>
        <dbReference type="Pfam" id="PF00370"/>
    </source>
</evidence>
<evidence type="ECO:0000259" key="9">
    <source>
        <dbReference type="Pfam" id="PF02782"/>
    </source>
</evidence>
<dbReference type="PANTHER" id="PTHR10196:SF93">
    <property type="entry name" value="L-RHAMNULOKINASE"/>
    <property type="match status" value="1"/>
</dbReference>
<dbReference type="CDD" id="cd07771">
    <property type="entry name" value="ASKHA_NBD_FGGY_RhaB-like"/>
    <property type="match status" value="1"/>
</dbReference>
<keyword evidence="3" id="KW-0547">Nucleotide-binding</keyword>
<name>A0ABT1BU69_9BACT</name>
<dbReference type="InterPro" id="IPR013449">
    <property type="entry name" value="Rhamnulokinase"/>
</dbReference>
<evidence type="ECO:0000256" key="3">
    <source>
        <dbReference type="ARBA" id="ARBA00022741"/>
    </source>
</evidence>
<keyword evidence="4" id="KW-0418">Kinase</keyword>
<dbReference type="SUPFAM" id="SSF53067">
    <property type="entry name" value="Actin-like ATPase domain"/>
    <property type="match status" value="2"/>
</dbReference>
<evidence type="ECO:0000256" key="6">
    <source>
        <dbReference type="ARBA" id="ARBA00023157"/>
    </source>
</evidence>
<sequence>MIENKKYFFAIDLGATSGRTIIGTLDNGKIELEELTRFDNPIIETGGHFYWDFYALYHEIILGLQLAHKRHIPIQSIGIDTWGCDFVFVGDDGALMRNPMSYRDPCTMGTMEEYFKDAVSKEKVYEKTGIQFMNFNSLFQLYQMHVSGNSAMRHAKQVLFIPDALSYMLTGKTICEYTVASTSQLLNPKTGDLDEELIHSVGLKREQFGKMTSPGTVIGPLTEEIQKQTGLPAIPVIAVAGHDTASAVAAIPTQDEKYAYLSSGTWSLMGIENKHAIITDKSLQLNFTNEGGIEGTTRFLKNICGMWIYERFRSEWPELKSLGHRKLQEEAAAEKGFQSLINPDDPVFANPSSMVLAIQNYCKEHQEPVPETPPQICRCIFDSLALRYRQVFNWLESFAPFGISRLHIIGGGSLNVMLNQFTANSCGVPVLAGPQESTAIGNIMLQAKASGEVKGIREMREIIAESIDLRRYEPQDKKHWDEAYRKYLNICK</sequence>
<feature type="domain" description="Carbohydrate kinase FGGY N-terminal" evidence="8">
    <location>
        <begin position="7"/>
        <end position="248"/>
    </location>
</feature>
<feature type="domain" description="Carbohydrate kinase FGGY C-terminal" evidence="9">
    <location>
        <begin position="259"/>
        <end position="449"/>
    </location>
</feature>
<dbReference type="EMBL" id="JAMXLY010000001">
    <property type="protein sequence ID" value="MCO6024325.1"/>
    <property type="molecule type" value="Genomic_DNA"/>
</dbReference>
<dbReference type="InterPro" id="IPR018485">
    <property type="entry name" value="FGGY_C"/>
</dbReference>
<comment type="similarity">
    <text evidence="1">Belongs to the FGGY kinase family.</text>
</comment>
<protein>
    <submittedName>
        <fullName evidence="10">Rhamnulokinase</fullName>
    </submittedName>
</protein>
<reference evidence="10 11" key="1">
    <citation type="submission" date="2022-06" db="EMBL/GenBank/DDBJ databases">
        <title>A taxonomic note on the genus Prevotella: Description of four novel genera and emended description of the genera Hallella and Xylanibacter.</title>
        <authorList>
            <person name="Hitch T.C.A."/>
        </authorList>
    </citation>
    <scope>NUCLEOTIDE SEQUENCE [LARGE SCALE GENOMIC DNA]</scope>
    <source>
        <strain evidence="10 11">DSM 100619</strain>
    </source>
</reference>
<keyword evidence="6" id="KW-1015">Disulfide bond</keyword>
<dbReference type="PANTHER" id="PTHR10196">
    <property type="entry name" value="SUGAR KINASE"/>
    <property type="match status" value="1"/>
</dbReference>
<evidence type="ECO:0000256" key="2">
    <source>
        <dbReference type="ARBA" id="ARBA00022679"/>
    </source>
</evidence>
<keyword evidence="7" id="KW-0684">Rhamnose metabolism</keyword>
<dbReference type="Pfam" id="PF02782">
    <property type="entry name" value="FGGY_C"/>
    <property type="match status" value="1"/>
</dbReference>
<accession>A0ABT1BU69</accession>
<keyword evidence="5" id="KW-0067">ATP-binding</keyword>
<dbReference type="Pfam" id="PF00370">
    <property type="entry name" value="FGGY_N"/>
    <property type="match status" value="1"/>
</dbReference>
<evidence type="ECO:0000313" key="11">
    <source>
        <dbReference type="Proteomes" id="UP001204015"/>
    </source>
</evidence>
<dbReference type="InterPro" id="IPR043129">
    <property type="entry name" value="ATPase_NBD"/>
</dbReference>
<evidence type="ECO:0000256" key="5">
    <source>
        <dbReference type="ARBA" id="ARBA00022840"/>
    </source>
</evidence>
<dbReference type="Proteomes" id="UP001204015">
    <property type="component" value="Unassembled WGS sequence"/>
</dbReference>
<dbReference type="Gene3D" id="3.30.420.40">
    <property type="match status" value="2"/>
</dbReference>
<evidence type="ECO:0000313" key="10">
    <source>
        <dbReference type="EMBL" id="MCO6024325.1"/>
    </source>
</evidence>
<gene>
    <name evidence="10" type="ORF">NG821_00435</name>
</gene>
<organism evidence="10 11">
    <name type="scientific">Segatella cerevisiae</name>
    <dbReference type="NCBI Taxonomy" id="2053716"/>
    <lineage>
        <taxon>Bacteria</taxon>
        <taxon>Pseudomonadati</taxon>
        <taxon>Bacteroidota</taxon>
        <taxon>Bacteroidia</taxon>
        <taxon>Bacteroidales</taxon>
        <taxon>Prevotellaceae</taxon>
        <taxon>Segatella</taxon>
    </lineage>
</organism>
<comment type="caution">
    <text evidence="10">The sequence shown here is derived from an EMBL/GenBank/DDBJ whole genome shotgun (WGS) entry which is preliminary data.</text>
</comment>